<dbReference type="Gene3D" id="3.40.50.1820">
    <property type="entry name" value="alpha/beta hydrolase"/>
    <property type="match status" value="1"/>
</dbReference>
<evidence type="ECO:0000259" key="2">
    <source>
        <dbReference type="Pfam" id="PF07859"/>
    </source>
</evidence>
<dbReference type="GO" id="GO:0016787">
    <property type="term" value="F:hydrolase activity"/>
    <property type="evidence" value="ECO:0007669"/>
    <property type="project" value="UniProtKB-KW"/>
</dbReference>
<dbReference type="Proteomes" id="UP001610563">
    <property type="component" value="Unassembled WGS sequence"/>
</dbReference>
<evidence type="ECO:0000256" key="1">
    <source>
        <dbReference type="ARBA" id="ARBA00022801"/>
    </source>
</evidence>
<name>A0ABR4FW89_9EURO</name>
<dbReference type="EMBL" id="JBFTWV010000101">
    <property type="protein sequence ID" value="KAL2787242.1"/>
    <property type="molecule type" value="Genomic_DNA"/>
</dbReference>
<keyword evidence="1 3" id="KW-0378">Hydrolase</keyword>
<evidence type="ECO:0000313" key="4">
    <source>
        <dbReference type="Proteomes" id="UP001610563"/>
    </source>
</evidence>
<comment type="caution">
    <text evidence="3">The sequence shown here is derived from an EMBL/GenBank/DDBJ whole genome shotgun (WGS) entry which is preliminary data.</text>
</comment>
<organism evidence="3 4">
    <name type="scientific">Aspergillus keveii</name>
    <dbReference type="NCBI Taxonomy" id="714993"/>
    <lineage>
        <taxon>Eukaryota</taxon>
        <taxon>Fungi</taxon>
        <taxon>Dikarya</taxon>
        <taxon>Ascomycota</taxon>
        <taxon>Pezizomycotina</taxon>
        <taxon>Eurotiomycetes</taxon>
        <taxon>Eurotiomycetidae</taxon>
        <taxon>Eurotiales</taxon>
        <taxon>Aspergillaceae</taxon>
        <taxon>Aspergillus</taxon>
        <taxon>Aspergillus subgen. Nidulantes</taxon>
    </lineage>
</organism>
<gene>
    <name evidence="3" type="ORF">BJX66DRAFT_311520</name>
</gene>
<keyword evidence="4" id="KW-1185">Reference proteome</keyword>
<dbReference type="Pfam" id="PF07859">
    <property type="entry name" value="Abhydrolase_3"/>
    <property type="match status" value="1"/>
</dbReference>
<evidence type="ECO:0000313" key="3">
    <source>
        <dbReference type="EMBL" id="KAL2787242.1"/>
    </source>
</evidence>
<dbReference type="PANTHER" id="PTHR48081">
    <property type="entry name" value="AB HYDROLASE SUPERFAMILY PROTEIN C4A8.06C"/>
    <property type="match status" value="1"/>
</dbReference>
<sequence>MSSHKFDPGFYIAMQEALEAPAPRPQNVYDIRALNNALLPAISAAYPVANDILQERFSTTSYDGAKVDITRFASEATLNSATPLPAVIYIHGGAMVSGTAAMYAQLTAYLAEQLGYPVFSVDYRVAPEHPAVESMEDCYAAVAWVSSNAGSLNVNATKLVVMGDSAGGLISASTALNARDRQLTPPLAKQVLIYPTLDDRVPSTRDDPRKEFLLWKEEYSVMVWDAYLGEGNAGKDGRGGDVGILTNAVPARVQDLSGLPSTYIDIGTLDLFLDEDLAYAHRLVKAGVEVEMHVQPGLPHGWEQAGPVIGWFEEAIRSRVNAIKRGF</sequence>
<reference evidence="3 4" key="1">
    <citation type="submission" date="2024-07" db="EMBL/GenBank/DDBJ databases">
        <title>Section-level genome sequencing and comparative genomics of Aspergillus sections Usti and Cavernicolus.</title>
        <authorList>
            <consortium name="Lawrence Berkeley National Laboratory"/>
            <person name="Nybo J.L."/>
            <person name="Vesth T.C."/>
            <person name="Theobald S."/>
            <person name="Frisvad J.C."/>
            <person name="Larsen T.O."/>
            <person name="Kjaerboelling I."/>
            <person name="Rothschild-Mancinelli K."/>
            <person name="Lyhne E.K."/>
            <person name="Kogle M.E."/>
            <person name="Barry K."/>
            <person name="Clum A."/>
            <person name="Na H."/>
            <person name="Ledsgaard L."/>
            <person name="Lin J."/>
            <person name="Lipzen A."/>
            <person name="Kuo A."/>
            <person name="Riley R."/>
            <person name="Mondo S."/>
            <person name="Labutti K."/>
            <person name="Haridas S."/>
            <person name="Pangalinan J."/>
            <person name="Salamov A.A."/>
            <person name="Simmons B.A."/>
            <person name="Magnuson J.K."/>
            <person name="Chen J."/>
            <person name="Drula E."/>
            <person name="Henrissat B."/>
            <person name="Wiebenga A."/>
            <person name="Lubbers R.J."/>
            <person name="Gomes A.C."/>
            <person name="Makela M.R."/>
            <person name="Stajich J."/>
            <person name="Grigoriev I.V."/>
            <person name="Mortensen U.H."/>
            <person name="De Vries R.P."/>
            <person name="Baker S.E."/>
            <person name="Andersen M.R."/>
        </authorList>
    </citation>
    <scope>NUCLEOTIDE SEQUENCE [LARGE SCALE GENOMIC DNA]</scope>
    <source>
        <strain evidence="3 4">CBS 209.92</strain>
    </source>
</reference>
<dbReference type="SUPFAM" id="SSF53474">
    <property type="entry name" value="alpha/beta-Hydrolases"/>
    <property type="match status" value="1"/>
</dbReference>
<dbReference type="InterPro" id="IPR050300">
    <property type="entry name" value="GDXG_lipolytic_enzyme"/>
</dbReference>
<dbReference type="InterPro" id="IPR013094">
    <property type="entry name" value="AB_hydrolase_3"/>
</dbReference>
<accession>A0ABR4FW89</accession>
<proteinExistence type="predicted"/>
<feature type="domain" description="Alpha/beta hydrolase fold-3" evidence="2">
    <location>
        <begin position="87"/>
        <end position="302"/>
    </location>
</feature>
<protein>
    <submittedName>
        <fullName evidence="3">Alpha/Beta hydrolase protein</fullName>
    </submittedName>
</protein>
<dbReference type="PANTHER" id="PTHR48081:SF8">
    <property type="entry name" value="ALPHA_BETA HYDROLASE FOLD-3 DOMAIN-CONTAINING PROTEIN-RELATED"/>
    <property type="match status" value="1"/>
</dbReference>
<dbReference type="InterPro" id="IPR029058">
    <property type="entry name" value="AB_hydrolase_fold"/>
</dbReference>